<comment type="caution">
    <text evidence="1">The sequence shown here is derived from an EMBL/GenBank/DDBJ whole genome shotgun (WGS) entry which is preliminary data.</text>
</comment>
<gene>
    <name evidence="1" type="ORF">C0081_07165</name>
</gene>
<dbReference type="Proteomes" id="UP000234881">
    <property type="component" value="Unassembled WGS sequence"/>
</dbReference>
<accession>A0A2N5XU10</accession>
<reference evidence="1 2" key="1">
    <citation type="submission" date="2018-01" db="EMBL/GenBank/DDBJ databases">
        <title>The draft genome sequence of Cohaesibacter sp. H1304.</title>
        <authorList>
            <person name="Wang N.-N."/>
            <person name="Du Z.-J."/>
        </authorList>
    </citation>
    <scope>NUCLEOTIDE SEQUENCE [LARGE SCALE GENOMIC DNA]</scope>
    <source>
        <strain evidence="1 2">H1304</strain>
    </source>
</reference>
<dbReference type="EMBL" id="PKUQ01000013">
    <property type="protein sequence ID" value="PLW77898.1"/>
    <property type="molecule type" value="Genomic_DNA"/>
</dbReference>
<organism evidence="1 2">
    <name type="scientific">Cohaesibacter celericrescens</name>
    <dbReference type="NCBI Taxonomy" id="2067669"/>
    <lineage>
        <taxon>Bacteria</taxon>
        <taxon>Pseudomonadati</taxon>
        <taxon>Pseudomonadota</taxon>
        <taxon>Alphaproteobacteria</taxon>
        <taxon>Hyphomicrobiales</taxon>
        <taxon>Cohaesibacteraceae</taxon>
    </lineage>
</organism>
<protein>
    <recommendedName>
        <fullName evidence="3">DUF4376 domain-containing protein</fullName>
    </recommendedName>
</protein>
<sequence length="143" mass="15419">MVKSAKIEDGVVTNVIVGLLLDHIKIPEEQQVGIGWSWNDVEGFSAPAEPALDPLTVADFEAAIQSLIDETAVAKLYASGVALASYANSTNPQWAAEAAIFIAWRDAVWLHSYSEMAKVQAGTRAMPTIDEILAELPAINWPD</sequence>
<evidence type="ECO:0008006" key="3">
    <source>
        <dbReference type="Google" id="ProtNLM"/>
    </source>
</evidence>
<proteinExistence type="predicted"/>
<dbReference type="OrthoDB" id="7307689at2"/>
<dbReference type="RefSeq" id="WP_101533139.1">
    <property type="nucleotide sequence ID" value="NZ_PKUQ01000013.1"/>
</dbReference>
<keyword evidence="2" id="KW-1185">Reference proteome</keyword>
<evidence type="ECO:0000313" key="2">
    <source>
        <dbReference type="Proteomes" id="UP000234881"/>
    </source>
</evidence>
<name>A0A2N5XU10_9HYPH</name>
<dbReference type="AlphaFoldDB" id="A0A2N5XU10"/>
<evidence type="ECO:0000313" key="1">
    <source>
        <dbReference type="EMBL" id="PLW77898.1"/>
    </source>
</evidence>